<evidence type="ECO:0000313" key="2">
    <source>
        <dbReference type="EMBL" id="GFQ73763.1"/>
    </source>
</evidence>
<evidence type="ECO:0000259" key="1">
    <source>
        <dbReference type="SMART" id="SM01022"/>
    </source>
</evidence>
<dbReference type="OrthoDB" id="338816at2759"/>
<dbReference type="GO" id="GO:0180022">
    <property type="term" value="C:RQC-trigger complex"/>
    <property type="evidence" value="ECO:0007669"/>
    <property type="project" value="InterPro"/>
</dbReference>
<accession>A0A8X6F8K3</accession>
<dbReference type="EMBL" id="BMAO01011453">
    <property type="protein sequence ID" value="GFQ73763.1"/>
    <property type="molecule type" value="Genomic_DNA"/>
</dbReference>
<dbReference type="CDD" id="cd06554">
    <property type="entry name" value="ASCH_ASC-1_like"/>
    <property type="match status" value="1"/>
</dbReference>
<feature type="domain" description="ASCH" evidence="1">
    <location>
        <begin position="342"/>
        <end position="453"/>
    </location>
</feature>
<reference evidence="2" key="1">
    <citation type="submission" date="2020-07" db="EMBL/GenBank/DDBJ databases">
        <title>Multicomponent nature underlies the extraordinary mechanical properties of spider dragline silk.</title>
        <authorList>
            <person name="Kono N."/>
            <person name="Nakamura H."/>
            <person name="Mori M."/>
            <person name="Yoshida Y."/>
            <person name="Ohtoshi R."/>
            <person name="Malay A.D."/>
            <person name="Moran D.A.P."/>
            <person name="Tomita M."/>
            <person name="Numata K."/>
            <person name="Arakawa K."/>
        </authorList>
    </citation>
    <scope>NUCLEOTIDE SEQUENCE</scope>
</reference>
<dbReference type="Pfam" id="PF04266">
    <property type="entry name" value="ASCH"/>
    <property type="match status" value="1"/>
</dbReference>
<dbReference type="AlphaFoldDB" id="A0A8X6F8K3"/>
<gene>
    <name evidence="2" type="primary">TRIP4</name>
    <name evidence="2" type="ORF">TNCT_511691</name>
</gene>
<dbReference type="Proteomes" id="UP000887116">
    <property type="component" value="Unassembled WGS sequence"/>
</dbReference>
<dbReference type="FunFam" id="2.30.130.30:FF:000006">
    <property type="entry name" value="Putative_zinc_finger_motif_-_C2HC5-type /ASCH_domain_containing_protein_-_putative"/>
    <property type="match status" value="1"/>
</dbReference>
<protein>
    <submittedName>
        <fullName evidence="2">Activating signal cointegrator 1</fullName>
    </submittedName>
</protein>
<dbReference type="InterPro" id="IPR007374">
    <property type="entry name" value="ASCH_domain"/>
</dbReference>
<dbReference type="PANTHER" id="PTHR12963">
    <property type="entry name" value="THYROID RECEPTOR INTERACTING PROTEIN RELATED"/>
    <property type="match status" value="1"/>
</dbReference>
<name>A0A8X6F8K3_TRICU</name>
<dbReference type="InterPro" id="IPR009349">
    <property type="entry name" value="TRIP4/RQT4_C2HC5_Znf"/>
</dbReference>
<keyword evidence="3" id="KW-1185">Reference proteome</keyword>
<dbReference type="GO" id="GO:0072344">
    <property type="term" value="P:rescue of stalled ribosome"/>
    <property type="evidence" value="ECO:0007669"/>
    <property type="project" value="InterPro"/>
</dbReference>
<comment type="caution">
    <text evidence="2">The sequence shown here is derived from an EMBL/GenBank/DDBJ whole genome shotgun (WGS) entry which is preliminary data.</text>
</comment>
<proteinExistence type="predicted"/>
<dbReference type="InterPro" id="IPR015947">
    <property type="entry name" value="PUA-like_sf"/>
</dbReference>
<dbReference type="GO" id="GO:0008270">
    <property type="term" value="F:zinc ion binding"/>
    <property type="evidence" value="ECO:0007669"/>
    <property type="project" value="InterPro"/>
</dbReference>
<dbReference type="Pfam" id="PF06221">
    <property type="entry name" value="zf-C2HC5"/>
    <property type="match status" value="1"/>
</dbReference>
<dbReference type="InterPro" id="IPR039128">
    <property type="entry name" value="TRIP4-like"/>
</dbReference>
<dbReference type="Pfam" id="PF23134">
    <property type="entry name" value="TRIP4_3rd"/>
    <property type="match status" value="1"/>
</dbReference>
<evidence type="ECO:0000313" key="3">
    <source>
        <dbReference type="Proteomes" id="UP000887116"/>
    </source>
</evidence>
<dbReference type="InterPro" id="IPR056993">
    <property type="entry name" value="TRIP4_3rd_dom"/>
</dbReference>
<dbReference type="PANTHER" id="PTHR12963:SF4">
    <property type="entry name" value="ACTIVATING SIGNAL COINTEGRATOR 1"/>
    <property type="match status" value="1"/>
</dbReference>
<dbReference type="SMART" id="SM01022">
    <property type="entry name" value="ASCH"/>
    <property type="match status" value="1"/>
</dbReference>
<dbReference type="Gene3D" id="2.30.130.30">
    <property type="entry name" value="Hypothetical protein"/>
    <property type="match status" value="1"/>
</dbReference>
<sequence>MGIWAMKEKPLPCIVGLKKDGEKTAVERPPPWMAVGERFRDEIRNRKEPPMGLLTQRGWKYLMDRRRKQQQYMMKKSGRHSTKYLPLSSADIANEKILLPGRRPCTCEAVKHGLINNCLECGRIVCDQEGSGPCFTCGNLVCTPKEQEAIIRQSKTGIKLYNKLMNLKFETNEKKDIPSANDNKLKSALEHRDKLLEYDRTVEKRTKVIDDENDYFQVDSKWLSEKERKILNKKKEEFYDKLHNNKSKSFTFDFAGRKVVEEKPNLNIDVDELLKSDTSIFECDTSTMASTFNIPPDLQLVYQENNDVNDYVAPSSKEENKRLNIRIQDKELQEMSDEGNCLSLHQPYASLLVAGIKKHEGRVWYTSYRGRLWIHSAGKIPTKQDIADLENMYRHIYDDCEFPKSYPHGCLLGCVDLVDCLPQDEYKIQYPEGEIASPYVFICENAQELSIKFPMKGKHKIFKLDSNIHLAAKKTLMKKL</sequence>
<dbReference type="GO" id="GO:0005634">
    <property type="term" value="C:nucleus"/>
    <property type="evidence" value="ECO:0007669"/>
    <property type="project" value="InterPro"/>
</dbReference>
<organism evidence="2 3">
    <name type="scientific">Trichonephila clavata</name>
    <name type="common">Joro spider</name>
    <name type="synonym">Nephila clavata</name>
    <dbReference type="NCBI Taxonomy" id="2740835"/>
    <lineage>
        <taxon>Eukaryota</taxon>
        <taxon>Metazoa</taxon>
        <taxon>Ecdysozoa</taxon>
        <taxon>Arthropoda</taxon>
        <taxon>Chelicerata</taxon>
        <taxon>Arachnida</taxon>
        <taxon>Araneae</taxon>
        <taxon>Araneomorphae</taxon>
        <taxon>Entelegynae</taxon>
        <taxon>Araneoidea</taxon>
        <taxon>Nephilidae</taxon>
        <taxon>Trichonephila</taxon>
    </lineage>
</organism>
<dbReference type="GO" id="GO:0045893">
    <property type="term" value="P:positive regulation of DNA-templated transcription"/>
    <property type="evidence" value="ECO:0007669"/>
    <property type="project" value="TreeGrafter"/>
</dbReference>
<dbReference type="SUPFAM" id="SSF88697">
    <property type="entry name" value="PUA domain-like"/>
    <property type="match status" value="1"/>
</dbReference>